<dbReference type="InterPro" id="IPR036291">
    <property type="entry name" value="NAD(P)-bd_dom_sf"/>
</dbReference>
<dbReference type="Gene3D" id="3.40.50.720">
    <property type="entry name" value="NAD(P)-binding Rossmann-like Domain"/>
    <property type="match status" value="1"/>
</dbReference>
<evidence type="ECO:0000313" key="3">
    <source>
        <dbReference type="Proteomes" id="UP000078572"/>
    </source>
</evidence>
<feature type="domain" description="NAD(P)-binding" evidence="1">
    <location>
        <begin position="7"/>
        <end position="165"/>
    </location>
</feature>
<dbReference type="SUPFAM" id="SSF51735">
    <property type="entry name" value="NAD(P)-binding Rossmann-fold domains"/>
    <property type="match status" value="1"/>
</dbReference>
<dbReference type="STRING" id="190721.ACS15_4948"/>
<dbReference type="GeneID" id="61528857"/>
<organism evidence="2 3">
    <name type="scientific">Ralstonia insidiosa</name>
    <dbReference type="NCBI Taxonomy" id="190721"/>
    <lineage>
        <taxon>Bacteria</taxon>
        <taxon>Pseudomonadati</taxon>
        <taxon>Pseudomonadota</taxon>
        <taxon>Betaproteobacteria</taxon>
        <taxon>Burkholderiales</taxon>
        <taxon>Burkholderiaceae</taxon>
        <taxon>Ralstonia</taxon>
    </lineage>
</organism>
<name>A0A192A4Z1_9RALS</name>
<dbReference type="EMBL" id="CP016023">
    <property type="protein sequence ID" value="ANJ75326.1"/>
    <property type="molecule type" value="Genomic_DNA"/>
</dbReference>
<dbReference type="OrthoDB" id="7352421at2"/>
<gene>
    <name evidence="2" type="ORF">A9Y76_22715</name>
</gene>
<dbReference type="CDD" id="cd05244">
    <property type="entry name" value="BVR-B_like_SDR_a"/>
    <property type="match status" value="1"/>
</dbReference>
<accession>A0A192A4Z1</accession>
<dbReference type="Proteomes" id="UP000078572">
    <property type="component" value="Chromosome 2"/>
</dbReference>
<reference evidence="3" key="1">
    <citation type="submission" date="2016-06" db="EMBL/GenBank/DDBJ databases">
        <authorList>
            <person name="Xu Y."/>
            <person name="Nagy A."/>
            <person name="Yan X."/>
            <person name="Kim S.W."/>
            <person name="Haley B."/>
            <person name="Liu N.T."/>
            <person name="Nou X."/>
        </authorList>
    </citation>
    <scope>NUCLEOTIDE SEQUENCE [LARGE SCALE GENOMIC DNA]</scope>
    <source>
        <strain evidence="3">ATCC 49129</strain>
    </source>
</reference>
<proteinExistence type="predicted"/>
<dbReference type="GO" id="GO:0016646">
    <property type="term" value="F:oxidoreductase activity, acting on the CH-NH group of donors, NAD or NADP as acceptor"/>
    <property type="evidence" value="ECO:0007669"/>
    <property type="project" value="TreeGrafter"/>
</dbReference>
<dbReference type="InterPro" id="IPR016040">
    <property type="entry name" value="NAD(P)-bd_dom"/>
</dbReference>
<dbReference type="AlphaFoldDB" id="A0A192A4Z1"/>
<dbReference type="PANTHER" id="PTHR43355">
    <property type="entry name" value="FLAVIN REDUCTASE (NADPH)"/>
    <property type="match status" value="1"/>
</dbReference>
<evidence type="ECO:0000313" key="2">
    <source>
        <dbReference type="EMBL" id="ANJ75326.1"/>
    </source>
</evidence>
<dbReference type="RefSeq" id="WP_064807846.1">
    <property type="nucleotide sequence ID" value="NZ_CP016023.1"/>
</dbReference>
<evidence type="ECO:0000259" key="1">
    <source>
        <dbReference type="Pfam" id="PF13460"/>
    </source>
</evidence>
<dbReference type="Pfam" id="PF13460">
    <property type="entry name" value="NAD_binding_10"/>
    <property type="match status" value="1"/>
</dbReference>
<protein>
    <submittedName>
        <fullName evidence="2">3-beta hydroxysteroid dehydrogenase</fullName>
    </submittedName>
</protein>
<dbReference type="PANTHER" id="PTHR43355:SF2">
    <property type="entry name" value="FLAVIN REDUCTASE (NADPH)"/>
    <property type="match status" value="1"/>
</dbReference>
<dbReference type="InterPro" id="IPR051606">
    <property type="entry name" value="Polyketide_Oxido-like"/>
</dbReference>
<keyword evidence="3" id="KW-1185">Reference proteome</keyword>
<sequence length="203" mass="21658">MKIAIIGATGRVGTRLIDEALRRGHQVTAIARTASKLPARAGLTAKDVDVADQAALVAALAGNDVAFSTVRFLQANAEQIVGAVKKAGVPRLLVVGGAGSLEVAPGVALIDTPQFPKEYFAEASAGRDFLNALRSETELNWTFVSPSAIFEPGERTGHFRIGKDTLLVDANGKPWISMEDYAIGFLDETEKPAHPRQRFTIGY</sequence>